<dbReference type="PANTHER" id="PTHR37030:SF3">
    <property type="entry name" value="POLYMERASE NUCLEOTIDYL TRANSFERASE DOMAIN-CONTAINING PROTEIN"/>
    <property type="match status" value="1"/>
</dbReference>
<reference evidence="3" key="1">
    <citation type="journal article" date="2008" name="J. Bacteriol.">
        <title>Genome sequence of Thermofilum pendens reveals an exceptional loss of biosynthetic pathways without genome reduction.</title>
        <authorList>
            <person name="Anderson I."/>
            <person name="Rodriguez J."/>
            <person name="Susanti D."/>
            <person name="Porat I."/>
            <person name="Reich C."/>
            <person name="Ulrich L.E."/>
            <person name="Elkins J.G."/>
            <person name="Mavromatis K."/>
            <person name="Lykidis A."/>
            <person name="Kim E."/>
            <person name="Thompson L.S."/>
            <person name="Nolan M."/>
            <person name="Land M."/>
            <person name="Copeland A."/>
            <person name="Lapidus A."/>
            <person name="Lucas S."/>
            <person name="Detter C."/>
            <person name="Zhulin I.B."/>
            <person name="Olsen G.J."/>
            <person name="Whitman W."/>
            <person name="Mukhopadhyay B."/>
            <person name="Bristow J."/>
            <person name="Kyrpides N."/>
        </authorList>
    </citation>
    <scope>NUCLEOTIDE SEQUENCE [LARGE SCALE GENOMIC DNA]</scope>
    <source>
        <strain evidence="3">DSM 2475 / Hrk 5</strain>
    </source>
</reference>
<dbReference type="InterPro" id="IPR002934">
    <property type="entry name" value="Polymerase_NTP_transf_dom"/>
</dbReference>
<dbReference type="EMBL" id="CP000505">
    <property type="protein sequence ID" value="ABL79084.1"/>
    <property type="molecule type" value="Genomic_DNA"/>
</dbReference>
<feature type="domain" description="Polymerase nucleotidyl transferase" evidence="1">
    <location>
        <begin position="29"/>
        <end position="91"/>
    </location>
</feature>
<dbReference type="RefSeq" id="WP_011753349.1">
    <property type="nucleotide sequence ID" value="NC_008698.1"/>
</dbReference>
<dbReference type="STRING" id="368408.Tpen_1689"/>
<accession>A1S0V4</accession>
<organism evidence="2 3">
    <name type="scientific">Thermofilum pendens (strain DSM 2475 / Hrk 5)</name>
    <dbReference type="NCBI Taxonomy" id="368408"/>
    <lineage>
        <taxon>Archaea</taxon>
        <taxon>Thermoproteota</taxon>
        <taxon>Thermoprotei</taxon>
        <taxon>Thermofilales</taxon>
        <taxon>Thermofilaceae</taxon>
        <taxon>Thermofilum</taxon>
    </lineage>
</organism>
<dbReference type="Pfam" id="PF01909">
    <property type="entry name" value="NTP_transf_2"/>
    <property type="match status" value="1"/>
</dbReference>
<protein>
    <submittedName>
        <fullName evidence="2">DNA polymerase, beta domain protein region</fullName>
    </submittedName>
</protein>
<dbReference type="CDD" id="cd05403">
    <property type="entry name" value="NT_KNTase_like"/>
    <property type="match status" value="1"/>
</dbReference>
<dbReference type="Proteomes" id="UP000000641">
    <property type="component" value="Chromosome"/>
</dbReference>
<dbReference type="EnsemblBacteria" id="ABL79084">
    <property type="protein sequence ID" value="ABL79084"/>
    <property type="gene ID" value="Tpen_1689"/>
</dbReference>
<dbReference type="AlphaFoldDB" id="A1S0V4"/>
<dbReference type="OrthoDB" id="40412at2157"/>
<dbReference type="eggNOG" id="arCOG01205">
    <property type="taxonomic scope" value="Archaea"/>
</dbReference>
<proteinExistence type="predicted"/>
<dbReference type="InterPro" id="IPR043519">
    <property type="entry name" value="NT_sf"/>
</dbReference>
<evidence type="ECO:0000313" key="3">
    <source>
        <dbReference type="Proteomes" id="UP000000641"/>
    </source>
</evidence>
<evidence type="ECO:0000313" key="2">
    <source>
        <dbReference type="EMBL" id="ABL79084.1"/>
    </source>
</evidence>
<keyword evidence="3" id="KW-1185">Reference proteome</keyword>
<dbReference type="HOGENOM" id="CLU_159724_1_0_2"/>
<name>A1S0V4_THEPD</name>
<dbReference type="Gene3D" id="3.30.460.10">
    <property type="entry name" value="Beta Polymerase, domain 2"/>
    <property type="match status" value="1"/>
</dbReference>
<dbReference type="GeneID" id="4600577"/>
<dbReference type="PANTHER" id="PTHR37030">
    <property type="entry name" value="NUCLEOTIDYLTRANSFERASE"/>
    <property type="match status" value="1"/>
</dbReference>
<dbReference type="SUPFAM" id="SSF81301">
    <property type="entry name" value="Nucleotidyltransferase"/>
    <property type="match status" value="1"/>
</dbReference>
<dbReference type="GO" id="GO:0016779">
    <property type="term" value="F:nucleotidyltransferase activity"/>
    <property type="evidence" value="ECO:0007669"/>
    <property type="project" value="InterPro"/>
</dbReference>
<dbReference type="KEGG" id="tpe:Tpen_1689"/>
<gene>
    <name evidence="2" type="ordered locus">Tpen_1689</name>
</gene>
<evidence type="ECO:0000259" key="1">
    <source>
        <dbReference type="Pfam" id="PF01909"/>
    </source>
</evidence>
<sequence length="122" mass="13563">MSSWVKRHFEHLRKWREYAEAIAKAAMDVVPGARVYVIGGVAEDRVTALSDIDILVVVPGGARKGLYADVLERAIDAYGLPWDAPVELHIVSENEAKEYLRRARRAVHVTPGGLEVDNRSKA</sequence>